<accession>A0AAD2HG88</accession>
<gene>
    <name evidence="1" type="ORF">MYCIT1_LOCUS20039</name>
</gene>
<evidence type="ECO:0000313" key="1">
    <source>
        <dbReference type="EMBL" id="CAK5273512.1"/>
    </source>
</evidence>
<dbReference type="EMBL" id="CAVNYO010000397">
    <property type="protein sequence ID" value="CAK5273512.1"/>
    <property type="molecule type" value="Genomic_DNA"/>
</dbReference>
<feature type="non-terminal residue" evidence="1">
    <location>
        <position position="1"/>
    </location>
</feature>
<name>A0AAD2HG88_9AGAR</name>
<protein>
    <submittedName>
        <fullName evidence="1">Uncharacterized protein</fullName>
    </submittedName>
</protein>
<organism evidence="1 2">
    <name type="scientific">Mycena citricolor</name>
    <dbReference type="NCBI Taxonomy" id="2018698"/>
    <lineage>
        <taxon>Eukaryota</taxon>
        <taxon>Fungi</taxon>
        <taxon>Dikarya</taxon>
        <taxon>Basidiomycota</taxon>
        <taxon>Agaricomycotina</taxon>
        <taxon>Agaricomycetes</taxon>
        <taxon>Agaricomycetidae</taxon>
        <taxon>Agaricales</taxon>
        <taxon>Marasmiineae</taxon>
        <taxon>Mycenaceae</taxon>
        <taxon>Mycena</taxon>
    </lineage>
</organism>
<keyword evidence="2" id="KW-1185">Reference proteome</keyword>
<comment type="caution">
    <text evidence="1">The sequence shown here is derived from an EMBL/GenBank/DDBJ whole genome shotgun (WGS) entry which is preliminary data.</text>
</comment>
<dbReference type="Proteomes" id="UP001295794">
    <property type="component" value="Unassembled WGS sequence"/>
</dbReference>
<dbReference type="AlphaFoldDB" id="A0AAD2HG88"/>
<proteinExistence type="predicted"/>
<reference evidence="1" key="1">
    <citation type="submission" date="2023-11" db="EMBL/GenBank/DDBJ databases">
        <authorList>
            <person name="De Vega J J."/>
            <person name="De Vega J J."/>
        </authorList>
    </citation>
    <scope>NUCLEOTIDE SEQUENCE</scope>
</reference>
<sequence>RSHTTRATFLVRALCALRSLDTGPWRHLWNLLTLSVASNDVGLRPSFMPPPHYFNRFYPRVNAADNMRRATTPAGARDCSRRGFEVPIWAEMHRKDTRPRAALFLNHPLLSLRRLRTPMQLEQLASRHRGSAFTSFADPHRLDSCVE</sequence>
<evidence type="ECO:0000313" key="2">
    <source>
        <dbReference type="Proteomes" id="UP001295794"/>
    </source>
</evidence>